<name>A0ABX6T496_9SPHN</name>
<sequence>MPDLRIRQLDREDVARAWPLVRSKSRLSSLSGWNRFAHDLFERSGGIIAVSAEDGCLHGIATYEPITKGNSGRVLNVEIMVAFELSRRAPVRQALCDALLGFARLFDCDSVRITMLDGTVVEHPAGPAGAEQCREASRRVE</sequence>
<reference evidence="1 2" key="1">
    <citation type="submission" date="2020-08" db="EMBL/GenBank/DDBJ databases">
        <title>Genome sequence of Sphingomonas sediminicola KACC 15039T.</title>
        <authorList>
            <person name="Hyun D.-W."/>
            <person name="Bae J.-W."/>
        </authorList>
    </citation>
    <scope>NUCLEOTIDE SEQUENCE [LARGE SCALE GENOMIC DNA]</scope>
    <source>
        <strain evidence="1 2">KACC 15039</strain>
    </source>
</reference>
<evidence type="ECO:0000313" key="1">
    <source>
        <dbReference type="EMBL" id="QNP44696.1"/>
    </source>
</evidence>
<evidence type="ECO:0000313" key="2">
    <source>
        <dbReference type="Proteomes" id="UP000516105"/>
    </source>
</evidence>
<dbReference type="EMBL" id="CP060782">
    <property type="protein sequence ID" value="QNP44696.1"/>
    <property type="molecule type" value="Genomic_DNA"/>
</dbReference>
<accession>A0ABX6T496</accession>
<dbReference type="Proteomes" id="UP000516105">
    <property type="component" value="Chromosome"/>
</dbReference>
<evidence type="ECO:0008006" key="3">
    <source>
        <dbReference type="Google" id="ProtNLM"/>
    </source>
</evidence>
<keyword evidence="2" id="KW-1185">Reference proteome</keyword>
<protein>
    <recommendedName>
        <fullName evidence="3">N-acetyltransferase domain-containing protein</fullName>
    </recommendedName>
</protein>
<proteinExistence type="predicted"/>
<gene>
    <name evidence="1" type="ORF">H9L14_07745</name>
</gene>
<organism evidence="1 2">
    <name type="scientific">Sphingomonas sediminicola</name>
    <dbReference type="NCBI Taxonomy" id="386874"/>
    <lineage>
        <taxon>Bacteria</taxon>
        <taxon>Pseudomonadati</taxon>
        <taxon>Pseudomonadota</taxon>
        <taxon>Alphaproteobacteria</taxon>
        <taxon>Sphingomonadales</taxon>
        <taxon>Sphingomonadaceae</taxon>
        <taxon>Sphingomonas</taxon>
    </lineage>
</organism>
<dbReference type="RefSeq" id="WP_187707654.1">
    <property type="nucleotide sequence ID" value="NZ_CP060782.1"/>
</dbReference>